<dbReference type="GO" id="GO:0048476">
    <property type="term" value="C:Holliday junction resolvase complex"/>
    <property type="evidence" value="ECO:0007669"/>
    <property type="project" value="UniProtKB-UniRule"/>
</dbReference>
<dbReference type="AlphaFoldDB" id="A0A3P3W0U3"/>
<dbReference type="InterPro" id="IPR003583">
    <property type="entry name" value="Hlx-hairpin-Hlx_DNA-bd_motif"/>
</dbReference>
<dbReference type="SUPFAM" id="SSF50249">
    <property type="entry name" value="Nucleic acid-binding proteins"/>
    <property type="match status" value="1"/>
</dbReference>
<evidence type="ECO:0000256" key="3">
    <source>
        <dbReference type="ARBA" id="ARBA00023125"/>
    </source>
</evidence>
<comment type="caution">
    <text evidence="8">The sequence shown here is derived from an EMBL/GenBank/DDBJ whole genome shotgun (WGS) entry which is preliminary data.</text>
</comment>
<evidence type="ECO:0000256" key="6">
    <source>
        <dbReference type="HAMAP-Rule" id="MF_00031"/>
    </source>
</evidence>
<evidence type="ECO:0000313" key="9">
    <source>
        <dbReference type="Proteomes" id="UP000274391"/>
    </source>
</evidence>
<keyword evidence="1 6" id="KW-0963">Cytoplasm</keyword>
<dbReference type="Pfam" id="PF07499">
    <property type="entry name" value="RuvA_C"/>
    <property type="match status" value="1"/>
</dbReference>
<evidence type="ECO:0000256" key="2">
    <source>
        <dbReference type="ARBA" id="ARBA00022763"/>
    </source>
</evidence>
<dbReference type="SMART" id="SM00278">
    <property type="entry name" value="HhH1"/>
    <property type="match status" value="2"/>
</dbReference>
<dbReference type="GO" id="GO:0006310">
    <property type="term" value="P:DNA recombination"/>
    <property type="evidence" value="ECO:0007669"/>
    <property type="project" value="UniProtKB-UniRule"/>
</dbReference>
<dbReference type="OrthoDB" id="5293449at2"/>
<dbReference type="Pfam" id="PF14520">
    <property type="entry name" value="HHH_5"/>
    <property type="match status" value="1"/>
</dbReference>
<sequence>MIASLTGLVAHLGASSVVLDVSGVGYHVQITPAHALELRHGAEVRLTTALVVREDAMLLYGFRDQSEREVFDQLTGISGVGPKSALGVLSQLGPDELALAVEQEDEKAFKQVPGVGPKTAKLIILQLMGKLRAPGAASGEVGTRAIVSASTSDDVVEALVGLGTPQKQAVMAVETALERLDNEVPDVPTLLRAALRELGGAR</sequence>
<keyword evidence="5 6" id="KW-0234">DNA repair</keyword>
<evidence type="ECO:0000313" key="8">
    <source>
        <dbReference type="EMBL" id="RRJ87309.1"/>
    </source>
</evidence>
<comment type="subcellular location">
    <subcellularLocation>
        <location evidence="6">Cytoplasm</location>
    </subcellularLocation>
</comment>
<protein>
    <recommendedName>
        <fullName evidence="6">Holliday junction branch migration complex subunit RuvA</fullName>
    </recommendedName>
</protein>
<feature type="region of interest" description="Domain III" evidence="6">
    <location>
        <begin position="151"/>
        <end position="202"/>
    </location>
</feature>
<comment type="caution">
    <text evidence="6">Lacks conserved residue(s) required for the propagation of feature annotation.</text>
</comment>
<evidence type="ECO:0000256" key="4">
    <source>
        <dbReference type="ARBA" id="ARBA00023172"/>
    </source>
</evidence>
<dbReference type="GO" id="GO:0009378">
    <property type="term" value="F:four-way junction helicase activity"/>
    <property type="evidence" value="ECO:0007669"/>
    <property type="project" value="InterPro"/>
</dbReference>
<keyword evidence="9" id="KW-1185">Reference proteome</keyword>
<dbReference type="InterPro" id="IPR036267">
    <property type="entry name" value="RuvA_C_sf"/>
</dbReference>
<keyword evidence="4 6" id="KW-0233">DNA recombination</keyword>
<comment type="domain">
    <text evidence="6">Has three domains with a flexible linker between the domains II and III and assumes an 'L' shape. Domain III is highly mobile and contacts RuvB.</text>
</comment>
<evidence type="ECO:0000256" key="5">
    <source>
        <dbReference type="ARBA" id="ARBA00023204"/>
    </source>
</evidence>
<dbReference type="Gene3D" id="1.10.150.20">
    <property type="entry name" value="5' to 3' exonuclease, C-terminal subdomain"/>
    <property type="match status" value="1"/>
</dbReference>
<dbReference type="GO" id="GO:0009379">
    <property type="term" value="C:Holliday junction helicase complex"/>
    <property type="evidence" value="ECO:0007669"/>
    <property type="project" value="InterPro"/>
</dbReference>
<accession>A0A3P3W0U3</accession>
<evidence type="ECO:0000256" key="1">
    <source>
        <dbReference type="ARBA" id="ARBA00022490"/>
    </source>
</evidence>
<dbReference type="HAMAP" id="MF_00031">
    <property type="entry name" value="DNA_HJ_migration_RuvA"/>
    <property type="match status" value="1"/>
</dbReference>
<dbReference type="InterPro" id="IPR010994">
    <property type="entry name" value="RuvA_2-like"/>
</dbReference>
<dbReference type="SUPFAM" id="SSF46929">
    <property type="entry name" value="DNA helicase RuvA subunit, C-terminal domain"/>
    <property type="match status" value="1"/>
</dbReference>
<proteinExistence type="inferred from homology"/>
<dbReference type="Gene3D" id="1.10.8.10">
    <property type="entry name" value="DNA helicase RuvA subunit, C-terminal domain"/>
    <property type="match status" value="1"/>
</dbReference>
<comment type="function">
    <text evidence="6">The RuvA-RuvB-RuvC complex processes Holliday junction (HJ) DNA during genetic recombination and DNA repair, while the RuvA-RuvB complex plays an important role in the rescue of blocked DNA replication forks via replication fork reversal (RFR). RuvA specifically binds to HJ cruciform DNA, conferring on it an open structure. The RuvB hexamer acts as an ATP-dependent pump, pulling dsDNA into and through the RuvAB complex. HJ branch migration allows RuvC to scan DNA until it finds its consensus sequence, where it cleaves and resolves the cruciform DNA.</text>
</comment>
<comment type="subunit">
    <text evidence="6">Homotetramer. Forms an RuvA(8)-RuvB(12)-Holliday junction (HJ) complex. HJ DNA is sandwiched between 2 RuvA tetramers; dsDNA enters through RuvA and exits via RuvB. An RuvB hexamer assembles on each DNA strand where it exits the tetramer. Each RuvB hexamer is contacted by two RuvA subunits (via domain III) on 2 adjacent RuvB subunits; this complex drives branch migration. In the full resolvosome a probable DNA-RuvA(4)-RuvB(12)-RuvC(2) complex forms which resolves the HJ.</text>
</comment>
<dbReference type="Gene3D" id="2.40.50.140">
    <property type="entry name" value="Nucleic acid-binding proteins"/>
    <property type="match status" value="1"/>
</dbReference>
<evidence type="ECO:0000259" key="7">
    <source>
        <dbReference type="SMART" id="SM00278"/>
    </source>
</evidence>
<reference evidence="8 9" key="1">
    <citation type="submission" date="2018-11" db="EMBL/GenBank/DDBJ databases">
        <title>YIM 102482-1 draft genome.</title>
        <authorList>
            <person name="Li G."/>
            <person name="Jiang Y."/>
        </authorList>
    </citation>
    <scope>NUCLEOTIDE SEQUENCE [LARGE SCALE GENOMIC DNA]</scope>
    <source>
        <strain evidence="8 9">YIM 102482-1</strain>
    </source>
</reference>
<organism evidence="8 9">
    <name type="scientific">Gulosibacter macacae</name>
    <dbReference type="NCBI Taxonomy" id="2488791"/>
    <lineage>
        <taxon>Bacteria</taxon>
        <taxon>Bacillati</taxon>
        <taxon>Actinomycetota</taxon>
        <taxon>Actinomycetes</taxon>
        <taxon>Micrococcales</taxon>
        <taxon>Microbacteriaceae</taxon>
        <taxon>Gulosibacter</taxon>
    </lineage>
</organism>
<dbReference type="InterPro" id="IPR000085">
    <property type="entry name" value="RuvA"/>
</dbReference>
<dbReference type="GO" id="GO:0005737">
    <property type="term" value="C:cytoplasm"/>
    <property type="evidence" value="ECO:0007669"/>
    <property type="project" value="UniProtKB-SubCell"/>
</dbReference>
<dbReference type="GO" id="GO:0005524">
    <property type="term" value="F:ATP binding"/>
    <property type="evidence" value="ECO:0007669"/>
    <property type="project" value="InterPro"/>
</dbReference>
<feature type="region of interest" description="Domain II" evidence="6">
    <location>
        <begin position="64"/>
        <end position="141"/>
    </location>
</feature>
<dbReference type="GO" id="GO:0000400">
    <property type="term" value="F:four-way junction DNA binding"/>
    <property type="evidence" value="ECO:0007669"/>
    <property type="project" value="UniProtKB-UniRule"/>
</dbReference>
<name>A0A3P3W0U3_9MICO</name>
<dbReference type="Proteomes" id="UP000274391">
    <property type="component" value="Unassembled WGS sequence"/>
</dbReference>
<keyword evidence="2 6" id="KW-0227">DNA damage</keyword>
<dbReference type="Pfam" id="PF01330">
    <property type="entry name" value="RuvA_N"/>
    <property type="match status" value="1"/>
</dbReference>
<comment type="similarity">
    <text evidence="6">Belongs to the RuvA family.</text>
</comment>
<dbReference type="SUPFAM" id="SSF47781">
    <property type="entry name" value="RuvA domain 2-like"/>
    <property type="match status" value="1"/>
</dbReference>
<feature type="domain" description="Helix-hairpin-helix DNA-binding motif class 1" evidence="7">
    <location>
        <begin position="107"/>
        <end position="126"/>
    </location>
</feature>
<dbReference type="CDD" id="cd14332">
    <property type="entry name" value="UBA_RuvA_C"/>
    <property type="match status" value="1"/>
</dbReference>
<feature type="domain" description="Helix-hairpin-helix DNA-binding motif class 1" evidence="7">
    <location>
        <begin position="72"/>
        <end position="91"/>
    </location>
</feature>
<keyword evidence="3 6" id="KW-0238">DNA-binding</keyword>
<dbReference type="EMBL" id="RQVS01000005">
    <property type="protein sequence ID" value="RRJ87309.1"/>
    <property type="molecule type" value="Genomic_DNA"/>
</dbReference>
<dbReference type="InterPro" id="IPR013849">
    <property type="entry name" value="DNA_helicase_Holl-junc_RuvA_I"/>
</dbReference>
<dbReference type="RefSeq" id="WP_124971266.1">
    <property type="nucleotide sequence ID" value="NZ_RQVS01000005.1"/>
</dbReference>
<dbReference type="NCBIfam" id="TIGR00084">
    <property type="entry name" value="ruvA"/>
    <property type="match status" value="1"/>
</dbReference>
<dbReference type="GO" id="GO:0006281">
    <property type="term" value="P:DNA repair"/>
    <property type="evidence" value="ECO:0007669"/>
    <property type="project" value="UniProtKB-UniRule"/>
</dbReference>
<dbReference type="InterPro" id="IPR011114">
    <property type="entry name" value="RuvA_C"/>
</dbReference>
<gene>
    <name evidence="6 8" type="primary">ruvA</name>
    <name evidence="8" type="ORF">EG850_05755</name>
</gene>
<dbReference type="InterPro" id="IPR012340">
    <property type="entry name" value="NA-bd_OB-fold"/>
</dbReference>